<sequence>RAQRTLRSDQRRFFRVPTLAAGRPCSVVKPSVPRAEKVTHDGSGGSGVCDVMHLCPTPATRHTV</sequence>
<evidence type="ECO:0000313" key="1">
    <source>
        <dbReference type="EnsemblMetazoa" id="ADIR014140-PA"/>
    </source>
</evidence>
<dbReference type="VEuPathDB" id="VectorBase:ADIR014140"/>
<proteinExistence type="predicted"/>
<name>A0A182NW56_9DIPT</name>
<organism evidence="1 2">
    <name type="scientific">Anopheles dirus</name>
    <dbReference type="NCBI Taxonomy" id="7168"/>
    <lineage>
        <taxon>Eukaryota</taxon>
        <taxon>Metazoa</taxon>
        <taxon>Ecdysozoa</taxon>
        <taxon>Arthropoda</taxon>
        <taxon>Hexapoda</taxon>
        <taxon>Insecta</taxon>
        <taxon>Pterygota</taxon>
        <taxon>Neoptera</taxon>
        <taxon>Endopterygota</taxon>
        <taxon>Diptera</taxon>
        <taxon>Nematocera</taxon>
        <taxon>Culicoidea</taxon>
        <taxon>Culicidae</taxon>
        <taxon>Anophelinae</taxon>
        <taxon>Anopheles</taxon>
    </lineage>
</organism>
<keyword evidence="2" id="KW-1185">Reference proteome</keyword>
<protein>
    <submittedName>
        <fullName evidence="1">Uncharacterized protein</fullName>
    </submittedName>
</protein>
<accession>A0A182NW56</accession>
<reference evidence="1" key="2">
    <citation type="submission" date="2020-05" db="UniProtKB">
        <authorList>
            <consortium name="EnsemblMetazoa"/>
        </authorList>
    </citation>
    <scope>IDENTIFICATION</scope>
    <source>
        <strain evidence="1">WRAIR2</strain>
    </source>
</reference>
<dbReference type="AlphaFoldDB" id="A0A182NW56"/>
<dbReference type="Proteomes" id="UP000075884">
    <property type="component" value="Unassembled WGS sequence"/>
</dbReference>
<reference evidence="2" key="1">
    <citation type="submission" date="2013-03" db="EMBL/GenBank/DDBJ databases">
        <title>The Genome Sequence of Anopheles dirus WRAIR2.</title>
        <authorList>
            <consortium name="The Broad Institute Genomics Platform"/>
            <person name="Neafsey D.E."/>
            <person name="Walton C."/>
            <person name="Walker B."/>
            <person name="Young S.K."/>
            <person name="Zeng Q."/>
            <person name="Gargeya S."/>
            <person name="Fitzgerald M."/>
            <person name="Haas B."/>
            <person name="Abouelleil A."/>
            <person name="Allen A.W."/>
            <person name="Alvarado L."/>
            <person name="Arachchi H.M."/>
            <person name="Berlin A.M."/>
            <person name="Chapman S.B."/>
            <person name="Gainer-Dewar J."/>
            <person name="Goldberg J."/>
            <person name="Griggs A."/>
            <person name="Gujja S."/>
            <person name="Hansen M."/>
            <person name="Howarth C."/>
            <person name="Imamovic A."/>
            <person name="Ireland A."/>
            <person name="Larimer J."/>
            <person name="McCowan C."/>
            <person name="Murphy C."/>
            <person name="Pearson M."/>
            <person name="Poon T.W."/>
            <person name="Priest M."/>
            <person name="Roberts A."/>
            <person name="Saif S."/>
            <person name="Shea T."/>
            <person name="Sisk P."/>
            <person name="Sykes S."/>
            <person name="Wortman J."/>
            <person name="Nusbaum C."/>
            <person name="Birren B."/>
        </authorList>
    </citation>
    <scope>NUCLEOTIDE SEQUENCE [LARGE SCALE GENOMIC DNA]</scope>
    <source>
        <strain evidence="2">WRAIR2</strain>
    </source>
</reference>
<evidence type="ECO:0000313" key="2">
    <source>
        <dbReference type="Proteomes" id="UP000075884"/>
    </source>
</evidence>
<dbReference type="EnsemblMetazoa" id="ADIR014140-RA">
    <property type="protein sequence ID" value="ADIR014140-PA"/>
    <property type="gene ID" value="ADIR014140"/>
</dbReference>